<proteinExistence type="predicted"/>
<dbReference type="Proteomes" id="UP000822688">
    <property type="component" value="Chromosome 3"/>
</dbReference>
<feature type="compositionally biased region" description="Basic and acidic residues" evidence="1">
    <location>
        <begin position="44"/>
        <end position="55"/>
    </location>
</feature>
<evidence type="ECO:0000313" key="3">
    <source>
        <dbReference type="Proteomes" id="UP000822688"/>
    </source>
</evidence>
<evidence type="ECO:0000256" key="1">
    <source>
        <dbReference type="SAM" id="MobiDB-lite"/>
    </source>
</evidence>
<dbReference type="AlphaFoldDB" id="A0A8T0IHS6"/>
<feature type="compositionally biased region" description="Pro residues" evidence="1">
    <location>
        <begin position="68"/>
        <end position="85"/>
    </location>
</feature>
<keyword evidence="3" id="KW-1185">Reference proteome</keyword>
<dbReference type="EMBL" id="CM026423">
    <property type="protein sequence ID" value="KAG0582565.1"/>
    <property type="molecule type" value="Genomic_DNA"/>
</dbReference>
<gene>
    <name evidence="2" type="ORF">KC19_3G070000</name>
</gene>
<reference evidence="2" key="1">
    <citation type="submission" date="2020-06" db="EMBL/GenBank/DDBJ databases">
        <title>WGS assembly of Ceratodon purpureus strain R40.</title>
        <authorList>
            <person name="Carey S.B."/>
            <person name="Jenkins J."/>
            <person name="Shu S."/>
            <person name="Lovell J.T."/>
            <person name="Sreedasyam A."/>
            <person name="Maumus F."/>
            <person name="Tiley G.P."/>
            <person name="Fernandez-Pozo N."/>
            <person name="Barry K."/>
            <person name="Chen C."/>
            <person name="Wang M."/>
            <person name="Lipzen A."/>
            <person name="Daum C."/>
            <person name="Saski C.A."/>
            <person name="Payton A.C."/>
            <person name="Mcbreen J.C."/>
            <person name="Conrad R.E."/>
            <person name="Kollar L.M."/>
            <person name="Olsson S."/>
            <person name="Huttunen S."/>
            <person name="Landis J.B."/>
            <person name="Wickett N.J."/>
            <person name="Johnson M.G."/>
            <person name="Rensing S.A."/>
            <person name="Grimwood J."/>
            <person name="Schmutz J."/>
            <person name="Mcdaniel S.F."/>
        </authorList>
    </citation>
    <scope>NUCLEOTIDE SEQUENCE</scope>
    <source>
        <strain evidence="2">R40</strain>
    </source>
</reference>
<comment type="caution">
    <text evidence="2">The sequence shown here is derived from an EMBL/GenBank/DDBJ whole genome shotgun (WGS) entry which is preliminary data.</text>
</comment>
<name>A0A8T0IHS6_CERPU</name>
<feature type="compositionally biased region" description="Low complexity" evidence="1">
    <location>
        <begin position="97"/>
        <end position="108"/>
    </location>
</feature>
<feature type="compositionally biased region" description="Basic and acidic residues" evidence="1">
    <location>
        <begin position="23"/>
        <end position="37"/>
    </location>
</feature>
<organism evidence="2 3">
    <name type="scientific">Ceratodon purpureus</name>
    <name type="common">Fire moss</name>
    <name type="synonym">Dicranum purpureum</name>
    <dbReference type="NCBI Taxonomy" id="3225"/>
    <lineage>
        <taxon>Eukaryota</taxon>
        <taxon>Viridiplantae</taxon>
        <taxon>Streptophyta</taxon>
        <taxon>Embryophyta</taxon>
        <taxon>Bryophyta</taxon>
        <taxon>Bryophytina</taxon>
        <taxon>Bryopsida</taxon>
        <taxon>Dicranidae</taxon>
        <taxon>Pseudoditrichales</taxon>
        <taxon>Ditrichaceae</taxon>
        <taxon>Ceratodon</taxon>
    </lineage>
</organism>
<feature type="region of interest" description="Disordered" evidence="1">
    <location>
        <begin position="1"/>
        <end position="118"/>
    </location>
</feature>
<evidence type="ECO:0000313" key="2">
    <source>
        <dbReference type="EMBL" id="KAG0582565.1"/>
    </source>
</evidence>
<protein>
    <submittedName>
        <fullName evidence="2">Uncharacterized protein</fullName>
    </submittedName>
</protein>
<accession>A0A8T0IHS6</accession>
<sequence>MVPPSQEKNNDQQDASPAAHHSNLKDRNIPQHIDPSRHPSFKHHVSDDNKLDKLVSIRPCSSSTAHSPLPPPPVPHTSTPPPSPHHTPCNLLPHQYSSNSNSTTSSRSPPHLRDDLDIDTQHTLTATVLHQSRHQDVPN</sequence>